<comment type="caution">
    <text evidence="1">The sequence shown here is derived from an EMBL/GenBank/DDBJ whole genome shotgun (WGS) entry which is preliminary data.</text>
</comment>
<dbReference type="RefSeq" id="WP_020042171.1">
    <property type="nucleotide sequence ID" value="NZ_KE557274.1"/>
</dbReference>
<protein>
    <submittedName>
        <fullName evidence="1">Uncharacterized protein</fullName>
    </submittedName>
</protein>
<organism evidence="1 2">
    <name type="scientific">Salipiger mucosus DSM 16094</name>
    <dbReference type="NCBI Taxonomy" id="1123237"/>
    <lineage>
        <taxon>Bacteria</taxon>
        <taxon>Pseudomonadati</taxon>
        <taxon>Pseudomonadota</taxon>
        <taxon>Alphaproteobacteria</taxon>
        <taxon>Rhodobacterales</taxon>
        <taxon>Roseobacteraceae</taxon>
        <taxon>Salipiger</taxon>
    </lineage>
</organism>
<dbReference type="STRING" id="1123237.Salmuc_01329"/>
<accession>S9QTR7</accession>
<dbReference type="AlphaFoldDB" id="S9QTR7"/>
<dbReference type="Proteomes" id="UP000015347">
    <property type="component" value="Unassembled WGS sequence"/>
</dbReference>
<sequence>MDIEDLTSEADLDTVNFKRHRKISADEHGELRLVGMELGDEEQDNLITSSALVLLPADEGMPRMICAGKVGSWMKLAADEFILEREHMKVAGGERTVTSNCSEAVFEAAVRQGFSLMQHPNGELDFSKTDEDHRVSITNVFWSGEEDATASHPVQAGHDIWRVTRAELEQGEEVAHTVVWEGSSLKSAFKTAFQLGQIDPALEVDGSLKKFHVFETRQEFLDATGVGDLPLDMAIEDVGPEPEMDPDVDPVELIFREEHTPAGIQMAMF</sequence>
<proteinExistence type="predicted"/>
<dbReference type="HOGENOM" id="CLU_1034029_0_0_5"/>
<reference evidence="2" key="1">
    <citation type="journal article" date="2014" name="Stand. Genomic Sci.">
        <title>Genome sequence of the exopolysaccharide-producing Salipiger mucosus type strain (DSM 16094(T)), a moderately halophilic member of the Roseobacter clade.</title>
        <authorList>
            <person name="Riedel T."/>
            <person name="Spring S."/>
            <person name="Fiebig A."/>
            <person name="Petersen J."/>
            <person name="Kyrpides N.C."/>
            <person name="Goker M."/>
            <person name="Klenk H.P."/>
        </authorList>
    </citation>
    <scope>NUCLEOTIDE SEQUENCE [LARGE SCALE GENOMIC DNA]</scope>
    <source>
        <strain evidence="2">DSM 16094</strain>
    </source>
</reference>
<evidence type="ECO:0000313" key="1">
    <source>
        <dbReference type="EMBL" id="EPX84756.1"/>
    </source>
</evidence>
<name>S9QTR7_9RHOB</name>
<gene>
    <name evidence="1" type="ORF">Salmuc_01329</name>
</gene>
<keyword evidence="2" id="KW-1185">Reference proteome</keyword>
<evidence type="ECO:0000313" key="2">
    <source>
        <dbReference type="Proteomes" id="UP000015347"/>
    </source>
</evidence>
<dbReference type="EMBL" id="APVH01000012">
    <property type="protein sequence ID" value="EPX84756.1"/>
    <property type="molecule type" value="Genomic_DNA"/>
</dbReference>